<proteinExistence type="predicted"/>
<reference evidence="1" key="1">
    <citation type="journal article" date="2014" name="Front. Microbiol.">
        <title>High frequency of phylogenetically diverse reductive dehalogenase-homologous genes in deep subseafloor sedimentary metagenomes.</title>
        <authorList>
            <person name="Kawai M."/>
            <person name="Futagami T."/>
            <person name="Toyoda A."/>
            <person name="Takaki Y."/>
            <person name="Nishi S."/>
            <person name="Hori S."/>
            <person name="Arai W."/>
            <person name="Tsubouchi T."/>
            <person name="Morono Y."/>
            <person name="Uchiyama I."/>
            <person name="Ito T."/>
            <person name="Fujiyama A."/>
            <person name="Inagaki F."/>
            <person name="Takami H."/>
        </authorList>
    </citation>
    <scope>NUCLEOTIDE SEQUENCE</scope>
    <source>
        <strain evidence="1">Expedition CK06-06</strain>
    </source>
</reference>
<name>X1L481_9ZZZZ</name>
<evidence type="ECO:0000313" key="1">
    <source>
        <dbReference type="EMBL" id="GAI13783.1"/>
    </source>
</evidence>
<sequence>MKNTTIRKIRQLLVKAKKDVRSLTPAGICYPLYGEKSVEETIDKALALLPCETCGGSKTYPIRPASADGLTPEEPCPDCKPRRHKPGCASFNNPPHGFASSVSECDCKF</sequence>
<comment type="caution">
    <text evidence="1">The sequence shown here is derived from an EMBL/GenBank/DDBJ whole genome shotgun (WGS) entry which is preliminary data.</text>
</comment>
<dbReference type="AlphaFoldDB" id="X1L481"/>
<accession>X1L481</accession>
<organism evidence="1">
    <name type="scientific">marine sediment metagenome</name>
    <dbReference type="NCBI Taxonomy" id="412755"/>
    <lineage>
        <taxon>unclassified sequences</taxon>
        <taxon>metagenomes</taxon>
        <taxon>ecological metagenomes</taxon>
    </lineage>
</organism>
<protein>
    <submittedName>
        <fullName evidence="1">Uncharacterized protein</fullName>
    </submittedName>
</protein>
<gene>
    <name evidence="1" type="ORF">S06H3_18262</name>
</gene>
<dbReference type="EMBL" id="BARV01009220">
    <property type="protein sequence ID" value="GAI13783.1"/>
    <property type="molecule type" value="Genomic_DNA"/>
</dbReference>